<evidence type="ECO:0000256" key="4">
    <source>
        <dbReference type="SAM" id="MobiDB-lite"/>
    </source>
</evidence>
<dbReference type="GO" id="GO:0046872">
    <property type="term" value="F:metal ion binding"/>
    <property type="evidence" value="ECO:0007669"/>
    <property type="project" value="InterPro"/>
</dbReference>
<dbReference type="PANTHER" id="PTHR42953:SF8">
    <property type="entry name" value="ZINT DOMAIN-CONTAINING PROTEIN"/>
    <property type="match status" value="1"/>
</dbReference>
<reference evidence="6 7" key="1">
    <citation type="journal article" date="2003" name="Mol. Microbiol.">
        <title>Genome-based analysis of virulence genes in a non-biofilm-forming Staphylococcus epidermidis strain (ATCC 12228).</title>
        <authorList>
            <person name="Zhang Y.Q."/>
            <person name="Ren S.X."/>
            <person name="Li H.L."/>
            <person name="Wang Y.X."/>
            <person name="Fu G."/>
            <person name="Yang J."/>
            <person name="Qin Z.Q."/>
            <person name="Miao Y.G."/>
            <person name="Wang W.Y."/>
            <person name="Chen R.S."/>
            <person name="Shen Y."/>
            <person name="Chen Z."/>
            <person name="Yuan Z.H."/>
            <person name="Zhao G.P."/>
            <person name="Qu D."/>
            <person name="Danchin A."/>
            <person name="Wen Y.M."/>
        </authorList>
    </citation>
    <scope>NUCLEOTIDE SEQUENCE [LARGE SCALE GENOMIC DNA]</scope>
    <source>
        <strain evidence="7">ATCC 12228 / FDA PCI 1200</strain>
    </source>
</reference>
<dbReference type="eggNOG" id="COG0803">
    <property type="taxonomic scope" value="Bacteria"/>
</dbReference>
<feature type="chain" id="PRO_5038661002" evidence="5">
    <location>
        <begin position="20"/>
        <end position="331"/>
    </location>
</feature>
<dbReference type="RefSeq" id="WP_002437720.1">
    <property type="nucleotide sequence ID" value="NC_004461.1"/>
</dbReference>
<dbReference type="KEGG" id="sep:SE_0193"/>
<dbReference type="PATRIC" id="fig|176280.10.peg.174"/>
<keyword evidence="1 3" id="KW-0813">Transport</keyword>
<dbReference type="InterPro" id="IPR006127">
    <property type="entry name" value="ZnuA-like"/>
</dbReference>
<evidence type="ECO:0000256" key="5">
    <source>
        <dbReference type="SAM" id="SignalP"/>
    </source>
</evidence>
<dbReference type="PRINTS" id="PR00691">
    <property type="entry name" value="ADHESINB"/>
</dbReference>
<dbReference type="AlphaFoldDB" id="A0A0H2VG05"/>
<name>A0A0H2VG05_STAES</name>
<feature type="compositionally biased region" description="Basic and acidic residues" evidence="4">
    <location>
        <begin position="128"/>
        <end position="151"/>
    </location>
</feature>
<comment type="similarity">
    <text evidence="3">Belongs to the bacterial solute-binding protein 9 family.</text>
</comment>
<sequence>MYKKGLILFFVAVLTLALAACGKDSHNQSSDHKGKLDVKTTVYPLKSFAQQIGGKYVNVESVYPKGVDPHTYDPSQKQMVDIGKSDLFLYTGDNLDPVAKKIAKAINDKDKTLSLESTLDKNKDLLKGEEHEHEHGEGHEHGESHEDEHEHEHHHHGKYDPHIWLDPVVSQKFAKAIKDELIEKDSKHKSYYEKNYNQLVKELKDLDKDMKHAVKGNEDKTVYISHDSIGYLAERYHFEQEGIENMNAEEPSQKDLTNIVKQIKEDKVKNILIEENVSHKVADTVRKETNAKTIKFYNMGSHTKQQDDDNNTYQSFMKENIKAIEKALQNE</sequence>
<dbReference type="GeneID" id="50017594"/>
<dbReference type="HOGENOM" id="CLU_016838_1_0_9"/>
<proteinExistence type="inferred from homology"/>
<dbReference type="PANTHER" id="PTHR42953">
    <property type="entry name" value="HIGH-AFFINITY ZINC UPTAKE SYSTEM PROTEIN ZNUA-RELATED"/>
    <property type="match status" value="1"/>
</dbReference>
<dbReference type="PROSITE" id="PS51257">
    <property type="entry name" value="PROKAR_LIPOPROTEIN"/>
    <property type="match status" value="1"/>
</dbReference>
<dbReference type="Proteomes" id="UP000001411">
    <property type="component" value="Chromosome"/>
</dbReference>
<evidence type="ECO:0000256" key="3">
    <source>
        <dbReference type="RuleBase" id="RU003512"/>
    </source>
</evidence>
<feature type="signal peptide" evidence="5">
    <location>
        <begin position="1"/>
        <end position="19"/>
    </location>
</feature>
<evidence type="ECO:0000256" key="1">
    <source>
        <dbReference type="ARBA" id="ARBA00022448"/>
    </source>
</evidence>
<dbReference type="OrthoDB" id="9810636at2"/>
<dbReference type="GO" id="GO:0030001">
    <property type="term" value="P:metal ion transport"/>
    <property type="evidence" value="ECO:0007669"/>
    <property type="project" value="InterPro"/>
</dbReference>
<dbReference type="EMBL" id="AE015929">
    <property type="protein sequence ID" value="AAO03790.1"/>
    <property type="molecule type" value="Genomic_DNA"/>
</dbReference>
<dbReference type="InterPro" id="IPR006129">
    <property type="entry name" value="AdhesinB"/>
</dbReference>
<organism evidence="6 7">
    <name type="scientific">Staphylococcus epidermidis (strain ATCC 12228 / FDA PCI 1200)</name>
    <dbReference type="NCBI Taxonomy" id="176280"/>
    <lineage>
        <taxon>Bacteria</taxon>
        <taxon>Bacillati</taxon>
        <taxon>Bacillota</taxon>
        <taxon>Bacilli</taxon>
        <taxon>Bacillales</taxon>
        <taxon>Staphylococcaceae</taxon>
        <taxon>Staphylococcus</taxon>
    </lineage>
</organism>
<dbReference type="InterPro" id="IPR050492">
    <property type="entry name" value="Bact_metal-bind_prot9"/>
</dbReference>
<dbReference type="SUPFAM" id="SSF53807">
    <property type="entry name" value="Helical backbone' metal receptor"/>
    <property type="match status" value="1"/>
</dbReference>
<dbReference type="Pfam" id="PF01297">
    <property type="entry name" value="ZnuA"/>
    <property type="match status" value="1"/>
</dbReference>
<keyword evidence="6" id="KW-0449">Lipoprotein</keyword>
<evidence type="ECO:0000313" key="6">
    <source>
        <dbReference type="EMBL" id="AAO03790.1"/>
    </source>
</evidence>
<protein>
    <submittedName>
        <fullName evidence="6">Zn-binding lipoprotein adcA</fullName>
    </submittedName>
</protein>
<dbReference type="InterPro" id="IPR006128">
    <property type="entry name" value="Lipoprotein_PsaA-like"/>
</dbReference>
<evidence type="ECO:0000256" key="2">
    <source>
        <dbReference type="ARBA" id="ARBA00022729"/>
    </source>
</evidence>
<evidence type="ECO:0000313" key="7">
    <source>
        <dbReference type="Proteomes" id="UP000001411"/>
    </source>
</evidence>
<dbReference type="Gene3D" id="3.40.50.1980">
    <property type="entry name" value="Nitrogenase molybdenum iron protein domain"/>
    <property type="match status" value="2"/>
</dbReference>
<keyword evidence="2 5" id="KW-0732">Signal</keyword>
<dbReference type="GO" id="GO:0007155">
    <property type="term" value="P:cell adhesion"/>
    <property type="evidence" value="ECO:0007669"/>
    <property type="project" value="InterPro"/>
</dbReference>
<feature type="region of interest" description="Disordered" evidence="4">
    <location>
        <begin position="128"/>
        <end position="161"/>
    </location>
</feature>
<gene>
    <name evidence="6" type="ordered locus">SE_0193</name>
</gene>
<accession>A0A0H2VG05</accession>
<dbReference type="PRINTS" id="PR00690">
    <property type="entry name" value="ADHESNFAMILY"/>
</dbReference>